<protein>
    <submittedName>
        <fullName evidence="2">Uncharacterized protein</fullName>
    </submittedName>
</protein>
<dbReference type="EMBL" id="JAFBMS010000239">
    <property type="protein sequence ID" value="KAG9332367.1"/>
    <property type="molecule type" value="Genomic_DNA"/>
</dbReference>
<feature type="non-terminal residue" evidence="2">
    <location>
        <position position="1"/>
    </location>
</feature>
<reference evidence="2" key="1">
    <citation type="thesis" date="2021" institute="BYU ScholarsArchive" country="Provo, UT, USA">
        <title>Applications of and Algorithms for Genome Assembly and Genomic Analyses with an Emphasis on Marine Teleosts.</title>
        <authorList>
            <person name="Pickett B.D."/>
        </authorList>
    </citation>
    <scope>NUCLEOTIDE SEQUENCE</scope>
    <source>
        <strain evidence="2">HI-2016</strain>
    </source>
</reference>
<comment type="caution">
    <text evidence="2">The sequence shown here is derived from an EMBL/GenBank/DDBJ whole genome shotgun (WGS) entry which is preliminary data.</text>
</comment>
<name>A0A8T2N793_9TELE</name>
<evidence type="ECO:0000313" key="2">
    <source>
        <dbReference type="EMBL" id="KAG9332367.1"/>
    </source>
</evidence>
<dbReference type="Proteomes" id="UP000824540">
    <property type="component" value="Unassembled WGS sequence"/>
</dbReference>
<accession>A0A8T2N793</accession>
<evidence type="ECO:0000313" key="3">
    <source>
        <dbReference type="Proteomes" id="UP000824540"/>
    </source>
</evidence>
<dbReference type="AlphaFoldDB" id="A0A8T2N793"/>
<keyword evidence="3" id="KW-1185">Reference proteome</keyword>
<sequence length="73" mass="7775">SPSAAGQEEKGQGEKVQQEGGFEATGQGGRRRHKNRLRAALMTGWRLFACSAETGCYQAIRTQGCEFGGGPDT</sequence>
<proteinExistence type="predicted"/>
<feature type="region of interest" description="Disordered" evidence="1">
    <location>
        <begin position="1"/>
        <end position="35"/>
    </location>
</feature>
<evidence type="ECO:0000256" key="1">
    <source>
        <dbReference type="SAM" id="MobiDB-lite"/>
    </source>
</evidence>
<gene>
    <name evidence="2" type="ORF">JZ751_015010</name>
</gene>
<organism evidence="2 3">
    <name type="scientific">Albula glossodonta</name>
    <name type="common">roundjaw bonefish</name>
    <dbReference type="NCBI Taxonomy" id="121402"/>
    <lineage>
        <taxon>Eukaryota</taxon>
        <taxon>Metazoa</taxon>
        <taxon>Chordata</taxon>
        <taxon>Craniata</taxon>
        <taxon>Vertebrata</taxon>
        <taxon>Euteleostomi</taxon>
        <taxon>Actinopterygii</taxon>
        <taxon>Neopterygii</taxon>
        <taxon>Teleostei</taxon>
        <taxon>Albuliformes</taxon>
        <taxon>Albulidae</taxon>
        <taxon>Albula</taxon>
    </lineage>
</organism>
<feature type="compositionally biased region" description="Basic and acidic residues" evidence="1">
    <location>
        <begin position="7"/>
        <end position="17"/>
    </location>
</feature>